<feature type="transmembrane region" description="Helical" evidence="1">
    <location>
        <begin position="217"/>
        <end position="238"/>
    </location>
</feature>
<feature type="transmembrane region" description="Helical" evidence="1">
    <location>
        <begin position="54"/>
        <end position="71"/>
    </location>
</feature>
<feature type="transmembrane region" description="Helical" evidence="1">
    <location>
        <begin position="114"/>
        <end position="131"/>
    </location>
</feature>
<gene>
    <name evidence="2" type="ORF">CH371_04645</name>
</gene>
<evidence type="ECO:0000313" key="2">
    <source>
        <dbReference type="EMBL" id="PJZ67332.1"/>
    </source>
</evidence>
<feature type="transmembrane region" description="Helical" evidence="1">
    <location>
        <begin position="313"/>
        <end position="335"/>
    </location>
</feature>
<keyword evidence="1" id="KW-0472">Membrane</keyword>
<feature type="transmembrane region" description="Helical" evidence="1">
    <location>
        <begin position="394"/>
        <end position="411"/>
    </location>
</feature>
<dbReference type="EMBL" id="NPDT01000001">
    <property type="protein sequence ID" value="PJZ67332.1"/>
    <property type="molecule type" value="Genomic_DNA"/>
</dbReference>
<evidence type="ECO:0008006" key="4">
    <source>
        <dbReference type="Google" id="ProtNLM"/>
    </source>
</evidence>
<accession>A0A2M9ZFY6</accession>
<dbReference type="PANTHER" id="PTHR13285">
    <property type="entry name" value="ACYLTRANSFERASE"/>
    <property type="match status" value="1"/>
</dbReference>
<name>A0A2M9ZFY6_9LEPT</name>
<feature type="transmembrane region" description="Helical" evidence="1">
    <location>
        <begin position="347"/>
        <end position="370"/>
    </location>
</feature>
<protein>
    <recommendedName>
        <fullName evidence="4">MBOAT family protein</fullName>
    </recommendedName>
</protein>
<evidence type="ECO:0000256" key="1">
    <source>
        <dbReference type="SAM" id="Phobius"/>
    </source>
</evidence>
<reference evidence="2 3" key="1">
    <citation type="submission" date="2017-07" db="EMBL/GenBank/DDBJ databases">
        <title>Leptospira spp. isolated from tropical soils.</title>
        <authorList>
            <person name="Thibeaux R."/>
            <person name="Iraola G."/>
            <person name="Ferres I."/>
            <person name="Bierque E."/>
            <person name="Girault D."/>
            <person name="Soupe-Gilbert M.-E."/>
            <person name="Picardeau M."/>
            <person name="Goarant C."/>
        </authorList>
    </citation>
    <scope>NUCLEOTIDE SEQUENCE [LARGE SCALE GENOMIC DNA]</scope>
    <source>
        <strain evidence="2 3">FH2-C-A2</strain>
    </source>
</reference>
<keyword evidence="1" id="KW-1133">Transmembrane helix</keyword>
<organism evidence="2 3">
    <name type="scientific">Leptospira wolffii</name>
    <dbReference type="NCBI Taxonomy" id="409998"/>
    <lineage>
        <taxon>Bacteria</taxon>
        <taxon>Pseudomonadati</taxon>
        <taxon>Spirochaetota</taxon>
        <taxon>Spirochaetia</taxon>
        <taxon>Leptospirales</taxon>
        <taxon>Leptospiraceae</taxon>
        <taxon>Leptospira</taxon>
    </lineage>
</organism>
<dbReference type="RefSeq" id="WP_125250298.1">
    <property type="nucleotide sequence ID" value="NZ_NPDT01000001.1"/>
</dbReference>
<feature type="transmembrane region" description="Helical" evidence="1">
    <location>
        <begin position="6"/>
        <end position="26"/>
    </location>
</feature>
<evidence type="ECO:0000313" key="3">
    <source>
        <dbReference type="Proteomes" id="UP000231912"/>
    </source>
</evidence>
<sequence length="420" mass="49322">MAFNSYLFLKFLGIFLPIYWVLVWLARPPIRKYLLLIASFTFWVYAGNDHFRNLIFISVSLIGNYLIYYFLTRKKSPQAIWSAILLNLGILFYYSSFFFHYVLRPLLYENDNIVPFWPLGIAFYSLSFIQFHSDLIRQDKMDPVSKTDFILFGSFFPASNAGPIPRWRELQEKFSGTLPAFYSSLLKGSAWILLGLVKKTYLAELLFEYSESVFKTPYSYAPSALWIAFYVNAAQLYLDFSGYVDMGRGAARLFGYRLPRNFISPFFSKSIREVLFSWNRTLAVFFRGSVYYICKKSNIPSWVSLGFVCISYSLWYLFSWEGFLFSVFLFSFLWLEKRIPIRISLRWIGSAIRILLTFHCIGIVFTLIRFPRWDSWLGYWKAFGGEGTGTLDDYGLFAIVILGITILIQLLERKFKRFFL</sequence>
<dbReference type="InterPro" id="IPR051085">
    <property type="entry name" value="MB_O-acyltransferase"/>
</dbReference>
<dbReference type="Proteomes" id="UP000231912">
    <property type="component" value="Unassembled WGS sequence"/>
</dbReference>
<dbReference type="PANTHER" id="PTHR13285:SF18">
    <property type="entry name" value="PROTEIN-CYSTEINE N-PALMITOYLTRANSFERASE RASP"/>
    <property type="match status" value="1"/>
</dbReference>
<proteinExistence type="predicted"/>
<comment type="caution">
    <text evidence="2">The sequence shown here is derived from an EMBL/GenBank/DDBJ whole genome shotgun (WGS) entry which is preliminary data.</text>
</comment>
<feature type="transmembrane region" description="Helical" evidence="1">
    <location>
        <begin position="83"/>
        <end position="102"/>
    </location>
</feature>
<keyword evidence="1" id="KW-0812">Transmembrane</keyword>
<dbReference type="AlphaFoldDB" id="A0A2M9ZFY6"/>
<dbReference type="GO" id="GO:0016746">
    <property type="term" value="F:acyltransferase activity"/>
    <property type="evidence" value="ECO:0007669"/>
    <property type="project" value="TreeGrafter"/>
</dbReference>